<organism evidence="2 3">
    <name type="scientific">Paraburkholderia atlantica</name>
    <dbReference type="NCBI Taxonomy" id="2654982"/>
    <lineage>
        <taxon>Bacteria</taxon>
        <taxon>Pseudomonadati</taxon>
        <taxon>Pseudomonadota</taxon>
        <taxon>Betaproteobacteria</taxon>
        <taxon>Burkholderiales</taxon>
        <taxon>Burkholderiaceae</taxon>
        <taxon>Paraburkholderia</taxon>
    </lineage>
</organism>
<sequence>MTYSTIDPGKLAAALGRELAGSGMVIGIVNAHSPESIDSMAKQPCAQITAMSLQAAPSTEVMILAAPFRTHAVIGDQQSNPDQKVVVDAIDNDSISPDELMGLLNAAR</sequence>
<reference evidence="2 3" key="1">
    <citation type="submission" date="2020-08" db="EMBL/GenBank/DDBJ databases">
        <title>Genomic Encyclopedia of Type Strains, Phase IV (KMG-V): Genome sequencing to study the core and pangenomes of soil and plant-associated prokaryotes.</title>
        <authorList>
            <person name="Whitman W."/>
        </authorList>
    </citation>
    <scope>NUCLEOTIDE SEQUENCE [LARGE SCALE GENOMIC DNA]</scope>
    <source>
        <strain evidence="2 3">JPY158</strain>
    </source>
</reference>
<dbReference type="Pfam" id="PF03807">
    <property type="entry name" value="F420_oxidored"/>
    <property type="match status" value="1"/>
</dbReference>
<feature type="domain" description="Pyrroline-5-carboxylate reductase catalytic N-terminal" evidence="1">
    <location>
        <begin position="9"/>
        <end position="89"/>
    </location>
</feature>
<gene>
    <name evidence="2" type="ORF">HDG40_004981</name>
</gene>
<dbReference type="EMBL" id="JACHDD010000008">
    <property type="protein sequence ID" value="MBB5426802.1"/>
    <property type="molecule type" value="Genomic_DNA"/>
</dbReference>
<evidence type="ECO:0000313" key="2">
    <source>
        <dbReference type="EMBL" id="MBB5426802.1"/>
    </source>
</evidence>
<dbReference type="RefSeq" id="WP_184131664.1">
    <property type="nucleotide sequence ID" value="NZ_JACHDD010000008.1"/>
</dbReference>
<accession>A0A7W8QAF4</accession>
<name>A0A7W8QAF4_PARAM</name>
<proteinExistence type="predicted"/>
<protein>
    <recommendedName>
        <fullName evidence="1">Pyrroline-5-carboxylate reductase catalytic N-terminal domain-containing protein</fullName>
    </recommendedName>
</protein>
<dbReference type="Proteomes" id="UP000592780">
    <property type="component" value="Unassembled WGS sequence"/>
</dbReference>
<comment type="caution">
    <text evidence="2">The sequence shown here is derived from an EMBL/GenBank/DDBJ whole genome shotgun (WGS) entry which is preliminary data.</text>
</comment>
<evidence type="ECO:0000259" key="1">
    <source>
        <dbReference type="Pfam" id="PF03807"/>
    </source>
</evidence>
<dbReference type="InterPro" id="IPR028939">
    <property type="entry name" value="P5C_Rdtase_cat_N"/>
</dbReference>
<evidence type="ECO:0000313" key="3">
    <source>
        <dbReference type="Proteomes" id="UP000592780"/>
    </source>
</evidence>
<keyword evidence="3" id="KW-1185">Reference proteome</keyword>
<dbReference type="AlphaFoldDB" id="A0A7W8QAF4"/>
<dbReference type="Gene3D" id="3.40.50.720">
    <property type="entry name" value="NAD(P)-binding Rossmann-like Domain"/>
    <property type="match status" value="1"/>
</dbReference>